<evidence type="ECO:0000256" key="1">
    <source>
        <dbReference type="ARBA" id="ARBA00004651"/>
    </source>
</evidence>
<comment type="subcellular location">
    <subcellularLocation>
        <location evidence="1">Cell membrane</location>
        <topology evidence="1">Multi-pass membrane protein</topology>
    </subcellularLocation>
</comment>
<evidence type="ECO:0000256" key="6">
    <source>
        <dbReference type="ARBA" id="ARBA00023136"/>
    </source>
</evidence>
<dbReference type="Proteomes" id="UP000241771">
    <property type="component" value="Unassembled WGS sequence"/>
</dbReference>
<dbReference type="Gene3D" id="1.10.1760.20">
    <property type="match status" value="1"/>
</dbReference>
<evidence type="ECO:0000313" key="9">
    <source>
        <dbReference type="Proteomes" id="UP000241771"/>
    </source>
</evidence>
<evidence type="ECO:0000256" key="5">
    <source>
        <dbReference type="ARBA" id="ARBA00022989"/>
    </source>
</evidence>
<dbReference type="RefSeq" id="WP_107272487.1">
    <property type="nucleotide sequence ID" value="NZ_PYMA01000019.1"/>
</dbReference>
<evidence type="ECO:0008006" key="10">
    <source>
        <dbReference type="Google" id="ProtNLM"/>
    </source>
</evidence>
<dbReference type="Pfam" id="PF01891">
    <property type="entry name" value="CbiM"/>
    <property type="match status" value="1"/>
</dbReference>
<comment type="caution">
    <text evidence="8">The sequence shown here is derived from an EMBL/GenBank/DDBJ whole genome shotgun (WGS) entry which is preliminary data.</text>
</comment>
<sequence>MTGLQIGGYVAWLGLLLWFFPREFWPKFKGEKDYQHWVSASVVVLFLLWSLRAGLTDGLQVHFLGLTLLALCHGWRIAGLIGAVPMLLLMVFGLLPVTDGGLYGLTNVILPTMFSYAFFLFTYRFFTRHLFVYIFLAAFMNGALTMVVHMLVSAGWIFLAGEYSWTYIVENYLVLMPLLLFPEALLNGMAITLLVVYKPEWVRTFHDRDYLSR</sequence>
<protein>
    <recommendedName>
        <fullName evidence="10">Energy-coupling factor ABC transporter permease</fullName>
    </recommendedName>
</protein>
<dbReference type="GO" id="GO:0000041">
    <property type="term" value="P:transition metal ion transport"/>
    <property type="evidence" value="ECO:0007669"/>
    <property type="project" value="InterPro"/>
</dbReference>
<organism evidence="8 9">
    <name type="scientific">Photobacterium sanctipauli</name>
    <dbReference type="NCBI Taxonomy" id="1342794"/>
    <lineage>
        <taxon>Bacteria</taxon>
        <taxon>Pseudomonadati</taxon>
        <taxon>Pseudomonadota</taxon>
        <taxon>Gammaproteobacteria</taxon>
        <taxon>Vibrionales</taxon>
        <taxon>Vibrionaceae</taxon>
        <taxon>Photobacterium</taxon>
    </lineage>
</organism>
<dbReference type="EMBL" id="PYMA01000019">
    <property type="protein sequence ID" value="PSW13904.1"/>
    <property type="molecule type" value="Genomic_DNA"/>
</dbReference>
<evidence type="ECO:0000313" key="8">
    <source>
        <dbReference type="EMBL" id="PSW13904.1"/>
    </source>
</evidence>
<reference evidence="8 9" key="1">
    <citation type="submission" date="2018-01" db="EMBL/GenBank/DDBJ databases">
        <title>Whole genome sequencing of Histamine producing bacteria.</title>
        <authorList>
            <person name="Butler K."/>
        </authorList>
    </citation>
    <scope>NUCLEOTIDE SEQUENCE [LARGE SCALE GENOMIC DNA]</scope>
    <source>
        <strain evidence="8 9">DSM 100436</strain>
    </source>
</reference>
<accession>A0A2T3NGP8</accession>
<dbReference type="InterPro" id="IPR002751">
    <property type="entry name" value="CbiM/NikMN"/>
</dbReference>
<feature type="transmembrane region" description="Helical" evidence="7">
    <location>
        <begin position="172"/>
        <end position="197"/>
    </location>
</feature>
<keyword evidence="9" id="KW-1185">Reference proteome</keyword>
<dbReference type="AlphaFoldDB" id="A0A2T3NGP8"/>
<evidence type="ECO:0000256" key="4">
    <source>
        <dbReference type="ARBA" id="ARBA00022692"/>
    </source>
</evidence>
<feature type="transmembrane region" description="Helical" evidence="7">
    <location>
        <begin position="75"/>
        <end position="95"/>
    </location>
</feature>
<dbReference type="GO" id="GO:0005886">
    <property type="term" value="C:plasma membrane"/>
    <property type="evidence" value="ECO:0007669"/>
    <property type="project" value="UniProtKB-SubCell"/>
</dbReference>
<feature type="transmembrane region" description="Helical" evidence="7">
    <location>
        <begin position="37"/>
        <end position="55"/>
    </location>
</feature>
<keyword evidence="2" id="KW-0813">Transport</keyword>
<evidence type="ECO:0000256" key="2">
    <source>
        <dbReference type="ARBA" id="ARBA00022448"/>
    </source>
</evidence>
<name>A0A2T3NGP8_9GAMM</name>
<keyword evidence="5 7" id="KW-1133">Transmembrane helix</keyword>
<evidence type="ECO:0000256" key="7">
    <source>
        <dbReference type="SAM" id="Phobius"/>
    </source>
</evidence>
<evidence type="ECO:0000256" key="3">
    <source>
        <dbReference type="ARBA" id="ARBA00022475"/>
    </source>
</evidence>
<keyword evidence="4 7" id="KW-0812">Transmembrane</keyword>
<feature type="transmembrane region" description="Helical" evidence="7">
    <location>
        <begin position="6"/>
        <end position="25"/>
    </location>
</feature>
<gene>
    <name evidence="8" type="ORF">C9I98_22020</name>
</gene>
<feature type="transmembrane region" description="Helical" evidence="7">
    <location>
        <begin position="132"/>
        <end position="160"/>
    </location>
</feature>
<keyword evidence="6 7" id="KW-0472">Membrane</keyword>
<proteinExistence type="predicted"/>
<keyword evidence="3" id="KW-1003">Cell membrane</keyword>
<feature type="transmembrane region" description="Helical" evidence="7">
    <location>
        <begin position="102"/>
        <end position="126"/>
    </location>
</feature>